<dbReference type="AlphaFoldDB" id="A0A518ETB0"/>
<sequence precursor="true">MPRPNLAAFLALLLSLVSCQAGPPPAGGAVLPDRISKTTVLVGQRQLEESEWAPVEDQFLLGAEYSSISTQANFGPEFGFNGSYASEDLGGLTLDATLLEAYLGGRIQSTTGNARPFFGAGGVLTYGEIELSNGFSSASADDTVLGFYLHGGLSVRASESLEIVFDVRKRFGSDAEIEGVEIDVDYLTFAIGFSF</sequence>
<evidence type="ECO:0000256" key="1">
    <source>
        <dbReference type="SAM" id="SignalP"/>
    </source>
</evidence>
<gene>
    <name evidence="2" type="ORF">Poly30_28540</name>
</gene>
<organism evidence="2 3">
    <name type="scientific">Saltatorellus ferox</name>
    <dbReference type="NCBI Taxonomy" id="2528018"/>
    <lineage>
        <taxon>Bacteria</taxon>
        <taxon>Pseudomonadati</taxon>
        <taxon>Planctomycetota</taxon>
        <taxon>Planctomycetia</taxon>
        <taxon>Planctomycetia incertae sedis</taxon>
        <taxon>Saltatorellus</taxon>
    </lineage>
</organism>
<accession>A0A518ETB0</accession>
<keyword evidence="3" id="KW-1185">Reference proteome</keyword>
<feature type="chain" id="PRO_5022058477" description="Outer membrane protein beta-barrel domain-containing protein" evidence="1">
    <location>
        <begin position="22"/>
        <end position="195"/>
    </location>
</feature>
<evidence type="ECO:0000313" key="3">
    <source>
        <dbReference type="Proteomes" id="UP000320390"/>
    </source>
</evidence>
<name>A0A518ETB0_9BACT</name>
<protein>
    <recommendedName>
        <fullName evidence="4">Outer membrane protein beta-barrel domain-containing protein</fullName>
    </recommendedName>
</protein>
<dbReference type="RefSeq" id="WP_145198273.1">
    <property type="nucleotide sequence ID" value="NZ_CP036434.1"/>
</dbReference>
<dbReference type="SUPFAM" id="SSF56925">
    <property type="entry name" value="OMPA-like"/>
    <property type="match status" value="1"/>
</dbReference>
<proteinExistence type="predicted"/>
<reference evidence="2 3" key="1">
    <citation type="submission" date="2019-02" db="EMBL/GenBank/DDBJ databases">
        <title>Deep-cultivation of Planctomycetes and their phenomic and genomic characterization uncovers novel biology.</title>
        <authorList>
            <person name="Wiegand S."/>
            <person name="Jogler M."/>
            <person name="Boedeker C."/>
            <person name="Pinto D."/>
            <person name="Vollmers J."/>
            <person name="Rivas-Marin E."/>
            <person name="Kohn T."/>
            <person name="Peeters S.H."/>
            <person name="Heuer A."/>
            <person name="Rast P."/>
            <person name="Oberbeckmann S."/>
            <person name="Bunk B."/>
            <person name="Jeske O."/>
            <person name="Meyerdierks A."/>
            <person name="Storesund J.E."/>
            <person name="Kallscheuer N."/>
            <person name="Luecker S."/>
            <person name="Lage O.M."/>
            <person name="Pohl T."/>
            <person name="Merkel B.J."/>
            <person name="Hornburger P."/>
            <person name="Mueller R.-W."/>
            <person name="Bruemmer F."/>
            <person name="Labrenz M."/>
            <person name="Spormann A.M."/>
            <person name="Op den Camp H."/>
            <person name="Overmann J."/>
            <person name="Amann R."/>
            <person name="Jetten M.S.M."/>
            <person name="Mascher T."/>
            <person name="Medema M.H."/>
            <person name="Devos D.P."/>
            <person name="Kaster A.-K."/>
            <person name="Ovreas L."/>
            <person name="Rohde M."/>
            <person name="Galperin M.Y."/>
            <person name="Jogler C."/>
        </authorList>
    </citation>
    <scope>NUCLEOTIDE SEQUENCE [LARGE SCALE GENOMIC DNA]</scope>
    <source>
        <strain evidence="2 3">Poly30</strain>
    </source>
</reference>
<keyword evidence="1" id="KW-0732">Signal</keyword>
<dbReference type="Proteomes" id="UP000320390">
    <property type="component" value="Chromosome"/>
</dbReference>
<dbReference type="EMBL" id="CP036434">
    <property type="protein sequence ID" value="QDV07330.1"/>
    <property type="molecule type" value="Genomic_DNA"/>
</dbReference>
<dbReference type="InterPro" id="IPR011250">
    <property type="entry name" value="OMP/PagP_B-barrel"/>
</dbReference>
<dbReference type="Gene3D" id="2.40.160.20">
    <property type="match status" value="1"/>
</dbReference>
<evidence type="ECO:0000313" key="2">
    <source>
        <dbReference type="EMBL" id="QDV07330.1"/>
    </source>
</evidence>
<feature type="signal peptide" evidence="1">
    <location>
        <begin position="1"/>
        <end position="21"/>
    </location>
</feature>
<dbReference type="PROSITE" id="PS51257">
    <property type="entry name" value="PROKAR_LIPOPROTEIN"/>
    <property type="match status" value="1"/>
</dbReference>
<evidence type="ECO:0008006" key="4">
    <source>
        <dbReference type="Google" id="ProtNLM"/>
    </source>
</evidence>
<dbReference type="OrthoDB" id="304236at2"/>